<evidence type="ECO:0000313" key="2">
    <source>
        <dbReference type="EMBL" id="WUR12421.1"/>
    </source>
</evidence>
<dbReference type="CDD" id="cd20687">
    <property type="entry name" value="CdiI_Ykris-like"/>
    <property type="match status" value="1"/>
</dbReference>
<evidence type="ECO:0000259" key="1">
    <source>
        <dbReference type="Pfam" id="PF18593"/>
    </source>
</evidence>
<name>A0ABZ1UK09_9BURK</name>
<dbReference type="Proteomes" id="UP000321323">
    <property type="component" value="Chromosome"/>
</dbReference>
<reference evidence="2 3" key="1">
    <citation type="journal article" date="2019" name="Int. J. Syst. Evol. Microbiol.">
        <title>The Draft Whole-Genome Sequence of the Antibiotic Producer Empedobacter haloabium ATCC 31962 Provides Indications for Its Taxonomic Reclassification.</title>
        <authorList>
            <person name="Miess H."/>
            <person name="Arlt P."/>
            <person name="Apel A.K."/>
            <person name="Weber T."/>
            <person name="Nieselt K."/>
            <person name="Hanssen F."/>
            <person name="Czemmel S."/>
            <person name="Nahnsen S."/>
            <person name="Gross H."/>
        </authorList>
    </citation>
    <scope>NUCLEOTIDE SEQUENCE [LARGE SCALE GENOMIC DNA]</scope>
    <source>
        <strain evidence="2 3">ATCC 31962</strain>
    </source>
</reference>
<feature type="domain" description="CdiI immunity protein" evidence="1">
    <location>
        <begin position="7"/>
        <end position="95"/>
    </location>
</feature>
<accession>A0ABZ1UK09</accession>
<sequence>MTFEKLDVLEQLLGCYLHQDWLDEFDDDAAALQAILESEPKEQIAAGVGELDALLAAELLENDLRTILVDQVGCYFDPSSEGLTYKQWLGRVRSAFLGG</sequence>
<evidence type="ECO:0000313" key="3">
    <source>
        <dbReference type="Proteomes" id="UP000321323"/>
    </source>
</evidence>
<protein>
    <submittedName>
        <fullName evidence="2">Contact-dependent growth inhibition system immunity protein</fullName>
    </submittedName>
</protein>
<dbReference type="InterPro" id="IPR041129">
    <property type="entry name" value="CdiI_2"/>
</dbReference>
<keyword evidence="3" id="KW-1185">Reference proteome</keyword>
<proteinExistence type="predicted"/>
<dbReference type="Pfam" id="PF18593">
    <property type="entry name" value="CdiI_2"/>
    <property type="match status" value="1"/>
</dbReference>
<gene>
    <name evidence="2" type="ORF">E7V67_022370</name>
</gene>
<dbReference type="EMBL" id="CP136508">
    <property type="protein sequence ID" value="WUR12421.1"/>
    <property type="molecule type" value="Genomic_DNA"/>
</dbReference>
<organism evidence="2 3">
    <name type="scientific">[Empedobacter] haloabium</name>
    <dbReference type="NCBI Taxonomy" id="592317"/>
    <lineage>
        <taxon>Bacteria</taxon>
        <taxon>Pseudomonadati</taxon>
        <taxon>Pseudomonadota</taxon>
        <taxon>Betaproteobacteria</taxon>
        <taxon>Burkholderiales</taxon>
        <taxon>Oxalobacteraceae</taxon>
        <taxon>Telluria group</taxon>
        <taxon>Telluria group incertae sedis</taxon>
    </lineage>
</organism>